<organism evidence="9 10">
    <name type="scientific">Pseudothauera rhizosphaerae</name>
    <dbReference type="NCBI Taxonomy" id="2565932"/>
    <lineage>
        <taxon>Bacteria</taxon>
        <taxon>Pseudomonadati</taxon>
        <taxon>Pseudomonadota</taxon>
        <taxon>Betaproteobacteria</taxon>
        <taxon>Rhodocyclales</taxon>
        <taxon>Zoogloeaceae</taxon>
        <taxon>Pseudothauera</taxon>
    </lineage>
</organism>
<accession>A0A4S4ASU4</accession>
<dbReference type="AlphaFoldDB" id="A0A4S4ASU4"/>
<dbReference type="EMBL" id="SSOD01000004">
    <property type="protein sequence ID" value="THF62474.1"/>
    <property type="molecule type" value="Genomic_DNA"/>
</dbReference>
<protein>
    <submittedName>
        <fullName evidence="9">M48 family metallopeptidase</fullName>
    </submittedName>
</protein>
<proteinExistence type="inferred from homology"/>
<evidence type="ECO:0000256" key="1">
    <source>
        <dbReference type="ARBA" id="ARBA00022670"/>
    </source>
</evidence>
<gene>
    <name evidence="9" type="ORF">E6O51_05750</name>
</gene>
<keyword evidence="3 6" id="KW-0378">Hydrolase</keyword>
<evidence type="ECO:0000256" key="4">
    <source>
        <dbReference type="ARBA" id="ARBA00022833"/>
    </source>
</evidence>
<dbReference type="Gene3D" id="3.30.2010.10">
    <property type="entry name" value="Metalloproteases ('zincins'), catalytic domain"/>
    <property type="match status" value="1"/>
</dbReference>
<keyword evidence="4 6" id="KW-0862">Zinc</keyword>
<feature type="signal peptide" evidence="7">
    <location>
        <begin position="1"/>
        <end position="20"/>
    </location>
</feature>
<dbReference type="GO" id="GO:0004222">
    <property type="term" value="F:metalloendopeptidase activity"/>
    <property type="evidence" value="ECO:0007669"/>
    <property type="project" value="InterPro"/>
</dbReference>
<feature type="domain" description="Peptidase M48" evidence="8">
    <location>
        <begin position="73"/>
        <end position="257"/>
    </location>
</feature>
<evidence type="ECO:0000256" key="5">
    <source>
        <dbReference type="ARBA" id="ARBA00023049"/>
    </source>
</evidence>
<feature type="chain" id="PRO_5020974515" evidence="7">
    <location>
        <begin position="21"/>
        <end position="272"/>
    </location>
</feature>
<evidence type="ECO:0000256" key="7">
    <source>
        <dbReference type="SAM" id="SignalP"/>
    </source>
</evidence>
<keyword evidence="5 6" id="KW-0482">Metalloprotease</keyword>
<dbReference type="PANTHER" id="PTHR22726:SF1">
    <property type="entry name" value="METALLOENDOPEPTIDASE OMA1, MITOCHONDRIAL"/>
    <property type="match status" value="1"/>
</dbReference>
<dbReference type="PROSITE" id="PS51257">
    <property type="entry name" value="PROKAR_LIPOPROTEIN"/>
    <property type="match status" value="1"/>
</dbReference>
<evidence type="ECO:0000256" key="2">
    <source>
        <dbReference type="ARBA" id="ARBA00022723"/>
    </source>
</evidence>
<dbReference type="GO" id="GO:0051603">
    <property type="term" value="P:proteolysis involved in protein catabolic process"/>
    <property type="evidence" value="ECO:0007669"/>
    <property type="project" value="TreeGrafter"/>
</dbReference>
<dbReference type="Proteomes" id="UP000307956">
    <property type="component" value="Unassembled WGS sequence"/>
</dbReference>
<reference evidence="9 10" key="1">
    <citation type="submission" date="2019-04" db="EMBL/GenBank/DDBJ databases">
        <title>Azoarcus rhizosphaerae sp. nov. isolated from rhizosphere of Ficus religiosa.</title>
        <authorList>
            <person name="Lin S.-Y."/>
            <person name="Hameed A."/>
            <person name="Hsu Y.-H."/>
            <person name="Young C.-C."/>
        </authorList>
    </citation>
    <scope>NUCLEOTIDE SEQUENCE [LARGE SCALE GENOMIC DNA]</scope>
    <source>
        <strain evidence="9 10">CC-YHH848</strain>
    </source>
</reference>
<dbReference type="PANTHER" id="PTHR22726">
    <property type="entry name" value="METALLOENDOPEPTIDASE OMA1"/>
    <property type="match status" value="1"/>
</dbReference>
<keyword evidence="7" id="KW-0732">Signal</keyword>
<evidence type="ECO:0000259" key="8">
    <source>
        <dbReference type="Pfam" id="PF01435"/>
    </source>
</evidence>
<name>A0A4S4ASU4_9RHOO</name>
<evidence type="ECO:0000313" key="9">
    <source>
        <dbReference type="EMBL" id="THF62474.1"/>
    </source>
</evidence>
<dbReference type="GO" id="GO:0016020">
    <property type="term" value="C:membrane"/>
    <property type="evidence" value="ECO:0007669"/>
    <property type="project" value="TreeGrafter"/>
</dbReference>
<evidence type="ECO:0000256" key="3">
    <source>
        <dbReference type="ARBA" id="ARBA00022801"/>
    </source>
</evidence>
<dbReference type="Pfam" id="PF01435">
    <property type="entry name" value="Peptidase_M48"/>
    <property type="match status" value="1"/>
</dbReference>
<dbReference type="GO" id="GO:0046872">
    <property type="term" value="F:metal ion binding"/>
    <property type="evidence" value="ECO:0007669"/>
    <property type="project" value="UniProtKB-KW"/>
</dbReference>
<keyword evidence="1 6" id="KW-0645">Protease</keyword>
<dbReference type="InterPro" id="IPR051156">
    <property type="entry name" value="Mito/Outer_Membr_Metalloprot"/>
</dbReference>
<keyword evidence="10" id="KW-1185">Reference proteome</keyword>
<keyword evidence="2" id="KW-0479">Metal-binding</keyword>
<dbReference type="RefSeq" id="WP_136384028.1">
    <property type="nucleotide sequence ID" value="NZ_SSOD01000004.1"/>
</dbReference>
<comment type="cofactor">
    <cofactor evidence="6">
        <name>Zn(2+)</name>
        <dbReference type="ChEBI" id="CHEBI:29105"/>
    </cofactor>
    <text evidence="6">Binds 1 zinc ion per subunit.</text>
</comment>
<dbReference type="CDD" id="cd07331">
    <property type="entry name" value="M48C_Oma1_like"/>
    <property type="match status" value="1"/>
</dbReference>
<evidence type="ECO:0000256" key="6">
    <source>
        <dbReference type="RuleBase" id="RU003983"/>
    </source>
</evidence>
<dbReference type="InterPro" id="IPR001915">
    <property type="entry name" value="Peptidase_M48"/>
</dbReference>
<dbReference type="OrthoDB" id="9810445at2"/>
<comment type="caution">
    <text evidence="9">The sequence shown here is derived from an EMBL/GenBank/DDBJ whole genome shotgun (WGS) entry which is preliminary data.</text>
</comment>
<sequence>MGSLFRNAFPAVLAAMVAVACQTVQTTGGGAVGVDRGQMMMVSAQEVEQASAQQYQQIIAEARKQNALNRDPATVQRVQRIVNRLAAQSGVFRSDATRWQWEVAVLSSDQLNAWCMAGGKMAIYTGLIDQLKLTDDEIAAVLGHEIAHALREHARERISKSMATNIGISVAGALFGVGDAGQSLMGQVAKVTFELPNSRLHETEADRIGVELAARAGYDPRAAVTLWNKMASKSSGAPPEWLSTHPSHTSRQRDLAEYAERVMPLYRQAGGR</sequence>
<evidence type="ECO:0000313" key="10">
    <source>
        <dbReference type="Proteomes" id="UP000307956"/>
    </source>
</evidence>
<comment type="similarity">
    <text evidence="6">Belongs to the peptidase M48 family.</text>
</comment>